<evidence type="ECO:0000313" key="2">
    <source>
        <dbReference type="Proteomes" id="UP000623842"/>
    </source>
</evidence>
<gene>
    <name evidence="1" type="ORF">GCM10017161_05380</name>
</gene>
<reference evidence="1" key="2">
    <citation type="submission" date="2020-09" db="EMBL/GenBank/DDBJ databases">
        <authorList>
            <person name="Sun Q."/>
            <person name="Kim S."/>
        </authorList>
    </citation>
    <scope>NUCLEOTIDE SEQUENCE</scope>
    <source>
        <strain evidence="1">KCTC 42731</strain>
    </source>
</reference>
<keyword evidence="2" id="KW-1185">Reference proteome</keyword>
<protein>
    <submittedName>
        <fullName evidence="1">Uncharacterized protein</fullName>
    </submittedName>
</protein>
<comment type="caution">
    <text evidence="1">The sequence shown here is derived from an EMBL/GenBank/DDBJ whole genome shotgun (WGS) entry which is preliminary data.</text>
</comment>
<dbReference type="AlphaFoldDB" id="A0A919BD67"/>
<evidence type="ECO:0000313" key="1">
    <source>
        <dbReference type="EMBL" id="GHF80982.1"/>
    </source>
</evidence>
<proteinExistence type="predicted"/>
<sequence>MKVTILGSCTVVDLEKNLDAFFDNERLIDNRNGSRMEMDSLPLFNIAFNNKDLELGQKIINGLNFNWSDSGNSLWICGCWGHNEIHLRFTSTALRTLLLACNYTPNLKSDVCIKEALEQHISYKEENENYVWFLHDSLESDQFSFYPHWHGEDFLGFAKHNRLILNTHIDTLITLLMFRHYGELCDSQHMLVDKALKTLGEFINETNRITGFLSKVDRIFRGLLSRLSGRKALLARVASALIERIYYQRVRYHFKKKHHALIFDDGYIERDLRLSGQSIEYHIVNIWDISRLLLWLNIEQKGTNQLTSSLTSIAKRGLKYCLKSRSYTNFIQRKSSGTGVANEILESIVILFCLGESEDWMRELYMQYRQYAPASSAILGIDLSLCIPTEKSINIPDVDFITLRNGKTFIANYSKETKSIAIHHNNEVIIKSQCIVVV</sequence>
<reference evidence="1" key="1">
    <citation type="journal article" date="2014" name="Int. J. Syst. Evol. Microbiol.">
        <title>Complete genome sequence of Corynebacterium casei LMG S-19264T (=DSM 44701T), isolated from a smear-ripened cheese.</title>
        <authorList>
            <consortium name="US DOE Joint Genome Institute (JGI-PGF)"/>
            <person name="Walter F."/>
            <person name="Albersmeier A."/>
            <person name="Kalinowski J."/>
            <person name="Ruckert C."/>
        </authorList>
    </citation>
    <scope>NUCLEOTIDE SEQUENCE</scope>
    <source>
        <strain evidence="1">KCTC 42731</strain>
    </source>
</reference>
<name>A0A919BD67_9GAMM</name>
<dbReference type="Proteomes" id="UP000623842">
    <property type="component" value="Unassembled WGS sequence"/>
</dbReference>
<dbReference type="EMBL" id="BNCK01000001">
    <property type="protein sequence ID" value="GHF80982.1"/>
    <property type="molecule type" value="Genomic_DNA"/>
</dbReference>
<dbReference type="RefSeq" id="WP_189767161.1">
    <property type="nucleotide sequence ID" value="NZ_BNCK01000001.1"/>
</dbReference>
<accession>A0A919BD67</accession>
<organism evidence="1 2">
    <name type="scientific">Thalassotalea marina</name>
    <dbReference type="NCBI Taxonomy" id="1673741"/>
    <lineage>
        <taxon>Bacteria</taxon>
        <taxon>Pseudomonadati</taxon>
        <taxon>Pseudomonadota</taxon>
        <taxon>Gammaproteobacteria</taxon>
        <taxon>Alteromonadales</taxon>
        <taxon>Colwelliaceae</taxon>
        <taxon>Thalassotalea</taxon>
    </lineage>
</organism>